<keyword evidence="4 6" id="KW-1133">Transmembrane helix</keyword>
<comment type="subcellular location">
    <subcellularLocation>
        <location evidence="1">Cell membrane</location>
        <topology evidence="1">Multi-pass membrane protein</topology>
    </subcellularLocation>
</comment>
<feature type="transmembrane region" description="Helical" evidence="6">
    <location>
        <begin position="589"/>
        <end position="610"/>
    </location>
</feature>
<reference evidence="8 9" key="1">
    <citation type="submission" date="2021-02" db="EMBL/GenBank/DDBJ databases">
        <title>Actinophytocola xerophila sp. nov., isolated from soil of cotton cropping field.</title>
        <authorList>
            <person name="Huang R."/>
            <person name="Chen X."/>
            <person name="Ge X."/>
            <person name="Liu W."/>
        </authorList>
    </citation>
    <scope>NUCLEOTIDE SEQUENCE [LARGE SCALE GENOMIC DNA]</scope>
    <source>
        <strain evidence="8 9">S1-96</strain>
    </source>
</reference>
<evidence type="ECO:0000256" key="6">
    <source>
        <dbReference type="SAM" id="Phobius"/>
    </source>
</evidence>
<dbReference type="SUPFAM" id="SSF82866">
    <property type="entry name" value="Multidrug efflux transporter AcrB transmembrane domain"/>
    <property type="match status" value="2"/>
</dbReference>
<organism evidence="8 9">
    <name type="scientific">Actinophytocola gossypii</name>
    <dbReference type="NCBI Taxonomy" id="2812003"/>
    <lineage>
        <taxon>Bacteria</taxon>
        <taxon>Bacillati</taxon>
        <taxon>Actinomycetota</taxon>
        <taxon>Actinomycetes</taxon>
        <taxon>Pseudonocardiales</taxon>
        <taxon>Pseudonocardiaceae</taxon>
    </lineage>
</organism>
<proteinExistence type="predicted"/>
<comment type="caution">
    <text evidence="8">The sequence shown here is derived from an EMBL/GenBank/DDBJ whole genome shotgun (WGS) entry which is preliminary data.</text>
</comment>
<evidence type="ECO:0000259" key="7">
    <source>
        <dbReference type="PROSITE" id="PS50156"/>
    </source>
</evidence>
<dbReference type="InterPro" id="IPR000731">
    <property type="entry name" value="SSD"/>
</dbReference>
<evidence type="ECO:0000256" key="2">
    <source>
        <dbReference type="ARBA" id="ARBA00022475"/>
    </source>
</evidence>
<feature type="transmembrane region" description="Helical" evidence="6">
    <location>
        <begin position="307"/>
        <end position="334"/>
    </location>
</feature>
<feature type="transmembrane region" description="Helical" evidence="6">
    <location>
        <begin position="548"/>
        <end position="569"/>
    </location>
</feature>
<gene>
    <name evidence="8" type="ORF">JT362_01335</name>
</gene>
<sequence length="722" mass="75603">MRATGTFAALGALVVRHRWGTLAITLAVAALAGIIGVGGLDRFGHGGELQRDAESARAADAIREHLGDGGADVLVTYRSPVLSVTEPAFRAAVDRSLAAAPAGLVTGTLRSWADGLPTLNAVDGRATVVAVMLAGADDTERTNSYRMLRAQLRSEGLAVSFSGPVPIRDALVTEAQDTLLRLELLALPAVFALLVLLFRSLVAALLPVLVGALTLAVAFALLRPLAGVMDISVLAVNALTVLCLALAVDSALFVVARFREELARRDDVDQAVVATVASAGRTCLFSGLTIGVTALSLVLFPTGLTRSIGLCTAIAMGVGTVLSLTALPASLAVLGRRVDLLRVPAPRWLRPGSAHRFWGRVGRAVIAEPVAYLVATVVLLVLLTLPFLHVTLGFPDQRSLPAGDPARVATEEQRADFAFPALDLVQVVTEFGDPAGTPARAAATRDWTGRLLGTPGARWVVTAEESGHHAVFYVYAGAAESPATLDLVRDIRALPPPPGGSVLVGGASAMAVDVLDALSRWLPWVLACIAVAAFASFALMLRSVVLPLKALVVTALPLGASFGVLTWIFQDGNLTWLVGAAPTGYLDVFQPFLLLVILVGLSLDYEFFLLARIREEYDRTGETDTAIVNGLRLSAPVFTGAALVVLVVAAVIATSEVMFVKQLCVGIFVAVAVDATVVRAVLVPASVRLLGAANWWWPGRARGQGETERTVTTPAASSTATR</sequence>
<evidence type="ECO:0000256" key="3">
    <source>
        <dbReference type="ARBA" id="ARBA00022692"/>
    </source>
</evidence>
<evidence type="ECO:0000313" key="8">
    <source>
        <dbReference type="EMBL" id="MCT2581761.1"/>
    </source>
</evidence>
<dbReference type="InterPro" id="IPR050545">
    <property type="entry name" value="Mycobact_MmpL"/>
</dbReference>
<dbReference type="PROSITE" id="PS50156">
    <property type="entry name" value="SSD"/>
    <property type="match status" value="1"/>
</dbReference>
<feature type="transmembrane region" description="Helical" evidence="6">
    <location>
        <begin position="283"/>
        <end position="301"/>
    </location>
</feature>
<keyword evidence="2" id="KW-1003">Cell membrane</keyword>
<feature type="transmembrane region" description="Helical" evidence="6">
    <location>
        <begin position="231"/>
        <end position="255"/>
    </location>
</feature>
<feature type="transmembrane region" description="Helical" evidence="6">
    <location>
        <begin position="205"/>
        <end position="225"/>
    </location>
</feature>
<evidence type="ECO:0000313" key="9">
    <source>
        <dbReference type="Proteomes" id="UP001156441"/>
    </source>
</evidence>
<dbReference type="Gene3D" id="1.20.1640.10">
    <property type="entry name" value="Multidrug efflux transporter AcrB transmembrane domain"/>
    <property type="match status" value="2"/>
</dbReference>
<keyword evidence="5 6" id="KW-0472">Membrane</keyword>
<feature type="transmembrane region" description="Helical" evidence="6">
    <location>
        <begin position="521"/>
        <end position="541"/>
    </location>
</feature>
<dbReference type="RefSeq" id="WP_260189118.1">
    <property type="nucleotide sequence ID" value="NZ_JAFFZE010000003.1"/>
</dbReference>
<evidence type="ECO:0000256" key="4">
    <source>
        <dbReference type="ARBA" id="ARBA00022989"/>
    </source>
</evidence>
<dbReference type="EMBL" id="JAFFZE010000003">
    <property type="protein sequence ID" value="MCT2581761.1"/>
    <property type="molecule type" value="Genomic_DNA"/>
</dbReference>
<dbReference type="Proteomes" id="UP001156441">
    <property type="component" value="Unassembled WGS sequence"/>
</dbReference>
<dbReference type="PANTHER" id="PTHR33406:SF13">
    <property type="entry name" value="MEMBRANE PROTEIN YDFJ"/>
    <property type="match status" value="1"/>
</dbReference>
<dbReference type="Pfam" id="PF03176">
    <property type="entry name" value="MMPL"/>
    <property type="match status" value="2"/>
</dbReference>
<feature type="transmembrane region" description="Helical" evidence="6">
    <location>
        <begin position="659"/>
        <end position="682"/>
    </location>
</feature>
<feature type="domain" description="SSD" evidence="7">
    <location>
        <begin position="546"/>
        <end position="674"/>
    </location>
</feature>
<keyword evidence="9" id="KW-1185">Reference proteome</keyword>
<evidence type="ECO:0000256" key="1">
    <source>
        <dbReference type="ARBA" id="ARBA00004651"/>
    </source>
</evidence>
<feature type="transmembrane region" description="Helical" evidence="6">
    <location>
        <begin position="631"/>
        <end position="653"/>
    </location>
</feature>
<protein>
    <submittedName>
        <fullName evidence="8">MMPL family transporter</fullName>
    </submittedName>
</protein>
<dbReference type="PANTHER" id="PTHR33406">
    <property type="entry name" value="MEMBRANE PROTEIN MJ1562-RELATED"/>
    <property type="match status" value="1"/>
</dbReference>
<dbReference type="InterPro" id="IPR004869">
    <property type="entry name" value="MMPL_dom"/>
</dbReference>
<name>A0ABT2J1W9_9PSEU</name>
<evidence type="ECO:0000256" key="5">
    <source>
        <dbReference type="ARBA" id="ARBA00023136"/>
    </source>
</evidence>
<accession>A0ABT2J1W9</accession>
<feature type="transmembrane region" description="Helical" evidence="6">
    <location>
        <begin position="179"/>
        <end position="198"/>
    </location>
</feature>
<feature type="transmembrane region" description="Helical" evidence="6">
    <location>
        <begin position="370"/>
        <end position="392"/>
    </location>
</feature>
<keyword evidence="3 6" id="KW-0812">Transmembrane</keyword>